<dbReference type="InterPro" id="IPR036615">
    <property type="entry name" value="Mur_ligase_C_dom_sf"/>
</dbReference>
<proteinExistence type="inferred from homology"/>
<keyword evidence="6 10" id="KW-0133">Cell shape</keyword>
<accession>A0A8I1DEX5</accession>
<keyword evidence="4 10" id="KW-0547">Nucleotide-binding</keyword>
<feature type="domain" description="Mur ligase N-terminal catalytic" evidence="12">
    <location>
        <begin position="27"/>
        <end position="101"/>
    </location>
</feature>
<dbReference type="Pfam" id="PF08245">
    <property type="entry name" value="Mur_ligase_M"/>
    <property type="match status" value="1"/>
</dbReference>
<dbReference type="HAMAP" id="MF_02019">
    <property type="entry name" value="MurF"/>
    <property type="match status" value="1"/>
</dbReference>
<keyword evidence="5 10" id="KW-0067">ATP-binding</keyword>
<dbReference type="EMBL" id="JAECVW010000001">
    <property type="protein sequence ID" value="MBH8594211.1"/>
    <property type="molecule type" value="Genomic_DNA"/>
</dbReference>
<dbReference type="SUPFAM" id="SSF53244">
    <property type="entry name" value="MurD-like peptide ligases, peptide-binding domain"/>
    <property type="match status" value="1"/>
</dbReference>
<dbReference type="UniPathway" id="UPA00219"/>
<dbReference type="RefSeq" id="WP_181730831.1">
    <property type="nucleotide sequence ID" value="NZ_JACEIR010000001.1"/>
</dbReference>
<dbReference type="InterPro" id="IPR004101">
    <property type="entry name" value="Mur_ligase_C"/>
</dbReference>
<dbReference type="InterPro" id="IPR036565">
    <property type="entry name" value="Mur-like_cat_sf"/>
</dbReference>
<dbReference type="GO" id="GO:0005524">
    <property type="term" value="F:ATP binding"/>
    <property type="evidence" value="ECO:0007669"/>
    <property type="project" value="UniProtKB-UniRule"/>
</dbReference>
<dbReference type="EC" id="6.3.2.10" evidence="10 11"/>
<keyword evidence="16" id="KW-1185">Reference proteome</keyword>
<dbReference type="InterPro" id="IPR051046">
    <property type="entry name" value="MurCDEF_CellWall_CoF430Synth"/>
</dbReference>
<evidence type="ECO:0000256" key="5">
    <source>
        <dbReference type="ARBA" id="ARBA00022840"/>
    </source>
</evidence>
<dbReference type="GO" id="GO:0071555">
    <property type="term" value="P:cell wall organization"/>
    <property type="evidence" value="ECO:0007669"/>
    <property type="project" value="UniProtKB-KW"/>
</dbReference>
<protein>
    <recommendedName>
        <fullName evidence="10 11">UDP-N-acetylmuramoyl-tripeptide--D-alanyl-D-alanine ligase</fullName>
        <ecNumber evidence="10 11">6.3.2.10</ecNumber>
    </recommendedName>
    <alternativeName>
        <fullName evidence="10">D-alanyl-D-alanine-adding enzyme</fullName>
    </alternativeName>
</protein>
<dbReference type="Gene3D" id="3.40.1390.10">
    <property type="entry name" value="MurE/MurF, N-terminal domain"/>
    <property type="match status" value="1"/>
</dbReference>
<dbReference type="Pfam" id="PF02875">
    <property type="entry name" value="Mur_ligase_C"/>
    <property type="match status" value="1"/>
</dbReference>
<dbReference type="InterPro" id="IPR035911">
    <property type="entry name" value="MurE/MurF_N"/>
</dbReference>
<dbReference type="Pfam" id="PF01225">
    <property type="entry name" value="Mur_ligase"/>
    <property type="match status" value="1"/>
</dbReference>
<keyword evidence="3 10" id="KW-0132">Cell division</keyword>
<dbReference type="SUPFAM" id="SSF53623">
    <property type="entry name" value="MurD-like peptide ligases, catalytic domain"/>
    <property type="match status" value="1"/>
</dbReference>
<feature type="binding site" evidence="10">
    <location>
        <begin position="113"/>
        <end position="119"/>
    </location>
    <ligand>
        <name>ATP</name>
        <dbReference type="ChEBI" id="CHEBI:30616"/>
    </ligand>
</feature>
<name>A0A8I1DEX5_THEIN</name>
<comment type="subcellular location">
    <subcellularLocation>
        <location evidence="10 11">Cytoplasm</location>
    </subcellularLocation>
</comment>
<dbReference type="GO" id="GO:0009252">
    <property type="term" value="P:peptidoglycan biosynthetic process"/>
    <property type="evidence" value="ECO:0007669"/>
    <property type="project" value="UniProtKB-UniRule"/>
</dbReference>
<evidence type="ECO:0000256" key="1">
    <source>
        <dbReference type="ARBA" id="ARBA00022490"/>
    </source>
</evidence>
<comment type="caution">
    <text evidence="15">The sequence shown here is derived from an EMBL/GenBank/DDBJ whole genome shotgun (WGS) entry which is preliminary data.</text>
</comment>
<keyword evidence="2 10" id="KW-0436">Ligase</keyword>
<evidence type="ECO:0000256" key="10">
    <source>
        <dbReference type="HAMAP-Rule" id="MF_02019"/>
    </source>
</evidence>
<organism evidence="15 16">
    <name type="scientific">Thermoactinomyces intermedius</name>
    <dbReference type="NCBI Taxonomy" id="2024"/>
    <lineage>
        <taxon>Bacteria</taxon>
        <taxon>Bacillati</taxon>
        <taxon>Bacillota</taxon>
        <taxon>Bacilli</taxon>
        <taxon>Bacillales</taxon>
        <taxon>Thermoactinomycetaceae</taxon>
        <taxon>Thermoactinomyces</taxon>
    </lineage>
</organism>
<evidence type="ECO:0000256" key="11">
    <source>
        <dbReference type="RuleBase" id="RU004136"/>
    </source>
</evidence>
<comment type="function">
    <text evidence="10 11">Involved in cell wall formation. Catalyzes the final step in the synthesis of UDP-N-acetylmuramoyl-pentapeptide, the precursor of murein.</text>
</comment>
<feature type="domain" description="Mur ligase central" evidence="14">
    <location>
        <begin position="111"/>
        <end position="296"/>
    </location>
</feature>
<evidence type="ECO:0000256" key="2">
    <source>
        <dbReference type="ARBA" id="ARBA00022598"/>
    </source>
</evidence>
<dbReference type="InterPro" id="IPR005863">
    <property type="entry name" value="UDP-N-AcMur_synth"/>
</dbReference>
<dbReference type="NCBIfam" id="TIGR01143">
    <property type="entry name" value="murF"/>
    <property type="match status" value="1"/>
</dbReference>
<keyword evidence="8 10" id="KW-0131">Cell cycle</keyword>
<dbReference type="AlphaFoldDB" id="A0A8I1DEX5"/>
<keyword evidence="9 10" id="KW-0961">Cell wall biogenesis/degradation</keyword>
<evidence type="ECO:0000256" key="4">
    <source>
        <dbReference type="ARBA" id="ARBA00022741"/>
    </source>
</evidence>
<evidence type="ECO:0000259" key="13">
    <source>
        <dbReference type="Pfam" id="PF02875"/>
    </source>
</evidence>
<dbReference type="PANTHER" id="PTHR43024:SF1">
    <property type="entry name" value="UDP-N-ACETYLMURAMOYL-TRIPEPTIDE--D-ALANYL-D-ALANINE LIGASE"/>
    <property type="match status" value="1"/>
</dbReference>
<dbReference type="InterPro" id="IPR000713">
    <property type="entry name" value="Mur_ligase_N"/>
</dbReference>
<evidence type="ECO:0000256" key="8">
    <source>
        <dbReference type="ARBA" id="ARBA00023306"/>
    </source>
</evidence>
<sequence>MQRTCQWILETTGGSWKGSPADLHRLVRGVSTDTRNIRANQLYVPLVGERFDGHQFVKDAGEKGAAAVLWQQDRPLPELHLPVILVEDTLKALQQLAAGYRAECQAKVVAVTGSNGKTTTKDLIASLLAEKYAVHKTKGNLNNHIGVPLTLLSMPEETEIAVIEMGMNHRGEISVLSKIARPDVAVITNIGESHIEHLGSREGIARAKLEIKDGLSPAGTLVIDGDEPLLRNLLKEESRKLIKAGWETDSDESPEQIEVRGTEGVSFQSRKTGTRFTLPLLGRHNVKNAMLAIEVARYFQLREEEIVRGLANVTLTGMRLETKLAINGMLLIDDAYNASPTSMKAALDLLAEIEPEKEKWALLGDMLEIGEQEEHYHRELGVYAMEKGIHRLYTIGERGRWIHEGAMKAKADDNQALVHFHTPDEAVETLLREGHPETILLVKASRAARLDQIVKNMTEGA</sequence>
<dbReference type="Gene3D" id="3.90.190.20">
    <property type="entry name" value="Mur ligase, C-terminal domain"/>
    <property type="match status" value="1"/>
</dbReference>
<evidence type="ECO:0000313" key="15">
    <source>
        <dbReference type="EMBL" id="MBH8594211.1"/>
    </source>
</evidence>
<evidence type="ECO:0000313" key="16">
    <source>
        <dbReference type="Proteomes" id="UP000633619"/>
    </source>
</evidence>
<comment type="similarity">
    <text evidence="10">Belongs to the MurCDEF family. MurF subfamily.</text>
</comment>
<evidence type="ECO:0000256" key="3">
    <source>
        <dbReference type="ARBA" id="ARBA00022618"/>
    </source>
</evidence>
<reference evidence="15 16" key="1">
    <citation type="submission" date="2020-12" db="EMBL/GenBank/DDBJ databases">
        <title>WGS of Thermoactinomyces spp.</title>
        <authorList>
            <person name="Cheng K."/>
        </authorList>
    </citation>
    <scope>NUCLEOTIDE SEQUENCE [LARGE SCALE GENOMIC DNA]</scope>
    <source>
        <strain evidence="16">CICC 10671\DSM 43846</strain>
    </source>
</reference>
<gene>
    <name evidence="10" type="primary">murF</name>
    <name evidence="15" type="ORF">I8U20_02595</name>
</gene>
<dbReference type="InterPro" id="IPR013221">
    <property type="entry name" value="Mur_ligase_cen"/>
</dbReference>
<dbReference type="SUPFAM" id="SSF63418">
    <property type="entry name" value="MurE/MurF N-terminal domain"/>
    <property type="match status" value="1"/>
</dbReference>
<evidence type="ECO:0000259" key="14">
    <source>
        <dbReference type="Pfam" id="PF08245"/>
    </source>
</evidence>
<evidence type="ECO:0000256" key="9">
    <source>
        <dbReference type="ARBA" id="ARBA00023316"/>
    </source>
</evidence>
<keyword evidence="1 10" id="KW-0963">Cytoplasm</keyword>
<dbReference type="PANTHER" id="PTHR43024">
    <property type="entry name" value="UDP-N-ACETYLMURAMOYL-TRIPEPTIDE--D-ALANYL-D-ALANINE LIGASE"/>
    <property type="match status" value="1"/>
</dbReference>
<evidence type="ECO:0000259" key="12">
    <source>
        <dbReference type="Pfam" id="PF01225"/>
    </source>
</evidence>
<evidence type="ECO:0000256" key="7">
    <source>
        <dbReference type="ARBA" id="ARBA00022984"/>
    </source>
</evidence>
<comment type="pathway">
    <text evidence="10 11">Cell wall biogenesis; peptidoglycan biosynthesis.</text>
</comment>
<evidence type="ECO:0000256" key="6">
    <source>
        <dbReference type="ARBA" id="ARBA00022960"/>
    </source>
</evidence>
<feature type="domain" description="Mur ligase C-terminal" evidence="13">
    <location>
        <begin position="318"/>
        <end position="446"/>
    </location>
</feature>
<dbReference type="GO" id="GO:0047480">
    <property type="term" value="F:UDP-N-acetylmuramoyl-tripeptide-D-alanyl-D-alanine ligase activity"/>
    <property type="evidence" value="ECO:0007669"/>
    <property type="project" value="UniProtKB-UniRule"/>
</dbReference>
<dbReference type="GO" id="GO:0005737">
    <property type="term" value="C:cytoplasm"/>
    <property type="evidence" value="ECO:0007669"/>
    <property type="project" value="UniProtKB-SubCell"/>
</dbReference>
<dbReference type="Proteomes" id="UP000633619">
    <property type="component" value="Unassembled WGS sequence"/>
</dbReference>
<dbReference type="Gene3D" id="3.40.1190.10">
    <property type="entry name" value="Mur-like, catalytic domain"/>
    <property type="match status" value="1"/>
</dbReference>
<dbReference type="GO" id="GO:0051301">
    <property type="term" value="P:cell division"/>
    <property type="evidence" value="ECO:0007669"/>
    <property type="project" value="UniProtKB-KW"/>
</dbReference>
<dbReference type="GO" id="GO:0008360">
    <property type="term" value="P:regulation of cell shape"/>
    <property type="evidence" value="ECO:0007669"/>
    <property type="project" value="UniProtKB-KW"/>
</dbReference>
<keyword evidence="7 10" id="KW-0573">Peptidoglycan synthesis</keyword>
<comment type="catalytic activity">
    <reaction evidence="10 11">
        <text>D-alanyl-D-alanine + UDP-N-acetyl-alpha-D-muramoyl-L-alanyl-gamma-D-glutamyl-meso-2,6-diaminopimelate + ATP = UDP-N-acetyl-alpha-D-muramoyl-L-alanyl-gamma-D-glutamyl-meso-2,6-diaminopimeloyl-D-alanyl-D-alanine + ADP + phosphate + H(+)</text>
        <dbReference type="Rhea" id="RHEA:28374"/>
        <dbReference type="ChEBI" id="CHEBI:15378"/>
        <dbReference type="ChEBI" id="CHEBI:30616"/>
        <dbReference type="ChEBI" id="CHEBI:43474"/>
        <dbReference type="ChEBI" id="CHEBI:57822"/>
        <dbReference type="ChEBI" id="CHEBI:61386"/>
        <dbReference type="ChEBI" id="CHEBI:83905"/>
        <dbReference type="ChEBI" id="CHEBI:456216"/>
        <dbReference type="EC" id="6.3.2.10"/>
    </reaction>
</comment>